<dbReference type="PRINTS" id="PR00778">
    <property type="entry name" value="HTHARSR"/>
</dbReference>
<dbReference type="SUPFAM" id="SSF46785">
    <property type="entry name" value="Winged helix' DNA-binding domain"/>
    <property type="match status" value="1"/>
</dbReference>
<dbReference type="InterPro" id="IPR001845">
    <property type="entry name" value="HTH_ArsR_DNA-bd_dom"/>
</dbReference>
<dbReference type="InterPro" id="IPR036388">
    <property type="entry name" value="WH-like_DNA-bd_sf"/>
</dbReference>
<dbReference type="EMBL" id="JABVED010000018">
    <property type="protein sequence ID" value="MBC6450673.1"/>
    <property type="molecule type" value="Genomic_DNA"/>
</dbReference>
<proteinExistence type="predicted"/>
<protein>
    <submittedName>
        <fullName evidence="2">Helix-turn-helix transcriptional regulator</fullName>
    </submittedName>
</protein>
<accession>A0ABR7LD87</accession>
<dbReference type="PANTHER" id="PTHR38600:SF1">
    <property type="entry name" value="TRANSCRIPTIONAL REGULATORY PROTEIN"/>
    <property type="match status" value="1"/>
</dbReference>
<dbReference type="Pfam" id="PF12840">
    <property type="entry name" value="HTH_20"/>
    <property type="match status" value="1"/>
</dbReference>
<dbReference type="Gene3D" id="1.10.10.10">
    <property type="entry name" value="Winged helix-like DNA-binding domain superfamily/Winged helix DNA-binding domain"/>
    <property type="match status" value="1"/>
</dbReference>
<feature type="domain" description="HTH arsR-type" evidence="1">
    <location>
        <begin position="2"/>
        <end position="97"/>
    </location>
</feature>
<sequence length="113" mass="13182">MVTYSGHVNDDRVFKALADPTRRLLLDRLFARDGQTLGELETDQEMTRFGVMKHLKVLEEAGLVVTRRSGREKLHFLNPVPIRLIHDRWIDKYTDERHVSALIELKAQLEDET</sequence>
<name>A0ABR7LD87_9PSEU</name>
<comment type="caution">
    <text evidence="2">The sequence shown here is derived from an EMBL/GenBank/DDBJ whole genome shotgun (WGS) entry which is preliminary data.</text>
</comment>
<reference evidence="2 3" key="1">
    <citation type="submission" date="2020-06" db="EMBL/GenBank/DDBJ databases">
        <title>Actinokineospora xiongansis sp. nov., isolated from soil of Baiyangdian.</title>
        <authorList>
            <person name="Zhang X."/>
        </authorList>
    </citation>
    <scope>NUCLEOTIDE SEQUENCE [LARGE SCALE GENOMIC DNA]</scope>
    <source>
        <strain evidence="2 3">HBU206404</strain>
    </source>
</reference>
<evidence type="ECO:0000313" key="3">
    <source>
        <dbReference type="Proteomes" id="UP000734823"/>
    </source>
</evidence>
<dbReference type="Proteomes" id="UP000734823">
    <property type="component" value="Unassembled WGS sequence"/>
</dbReference>
<keyword evidence="3" id="KW-1185">Reference proteome</keyword>
<dbReference type="InterPro" id="IPR036390">
    <property type="entry name" value="WH_DNA-bd_sf"/>
</dbReference>
<dbReference type="InterPro" id="IPR011991">
    <property type="entry name" value="ArsR-like_HTH"/>
</dbReference>
<dbReference type="SMART" id="SM00418">
    <property type="entry name" value="HTH_ARSR"/>
    <property type="match status" value="1"/>
</dbReference>
<evidence type="ECO:0000313" key="2">
    <source>
        <dbReference type="EMBL" id="MBC6450673.1"/>
    </source>
</evidence>
<organism evidence="2 3">
    <name type="scientific">Actinokineospora xionganensis</name>
    <dbReference type="NCBI Taxonomy" id="2684470"/>
    <lineage>
        <taxon>Bacteria</taxon>
        <taxon>Bacillati</taxon>
        <taxon>Actinomycetota</taxon>
        <taxon>Actinomycetes</taxon>
        <taxon>Pseudonocardiales</taxon>
        <taxon>Pseudonocardiaceae</taxon>
        <taxon>Actinokineospora</taxon>
    </lineage>
</organism>
<evidence type="ECO:0000259" key="1">
    <source>
        <dbReference type="PROSITE" id="PS50987"/>
    </source>
</evidence>
<dbReference type="PROSITE" id="PS50987">
    <property type="entry name" value="HTH_ARSR_2"/>
    <property type="match status" value="1"/>
</dbReference>
<dbReference type="CDD" id="cd00090">
    <property type="entry name" value="HTH_ARSR"/>
    <property type="match status" value="1"/>
</dbReference>
<gene>
    <name evidence="2" type="ORF">GPZ80_26280</name>
</gene>
<dbReference type="NCBIfam" id="NF033788">
    <property type="entry name" value="HTH_metalloreg"/>
    <property type="match status" value="1"/>
</dbReference>
<dbReference type="PANTHER" id="PTHR38600">
    <property type="entry name" value="TRANSCRIPTIONAL REGULATORY PROTEIN"/>
    <property type="match status" value="1"/>
</dbReference>